<reference evidence="7 8" key="1">
    <citation type="journal article" date="2011" name="BMC Genomics">
        <title>Genomic insights into an obligate epibiotic bacterial predator: Micavibrio aeruginosavorus ARL-13.</title>
        <authorList>
            <person name="Wang Z."/>
            <person name="Kadouri D."/>
            <person name="Wu M."/>
        </authorList>
    </citation>
    <scope>NUCLEOTIDE SEQUENCE [LARGE SCALE GENOMIC DNA]</scope>
    <source>
        <strain evidence="7 8">ARL-13</strain>
    </source>
</reference>
<evidence type="ECO:0000256" key="5">
    <source>
        <dbReference type="ARBA" id="ARBA00022833"/>
    </source>
</evidence>
<proteinExistence type="inferred from homology"/>
<gene>
    <name evidence="7" type="primary">add</name>
    <name evidence="7" type="ordered locus">MICA_942</name>
</gene>
<evidence type="ECO:0000313" key="7">
    <source>
        <dbReference type="EMBL" id="AEP09274.1"/>
    </source>
</evidence>
<dbReference type="RefSeq" id="WP_014102497.1">
    <property type="nucleotide sequence ID" value="NC_016026.1"/>
</dbReference>
<dbReference type="NCBIfam" id="TIGR01430">
    <property type="entry name" value="aden_deam"/>
    <property type="match status" value="1"/>
</dbReference>
<dbReference type="AlphaFoldDB" id="G2KSJ0"/>
<evidence type="ECO:0000313" key="8">
    <source>
        <dbReference type="Proteomes" id="UP000009286"/>
    </source>
</evidence>
<dbReference type="PANTHER" id="PTHR43114">
    <property type="entry name" value="ADENINE DEAMINASE"/>
    <property type="match status" value="1"/>
</dbReference>
<keyword evidence="4 7" id="KW-0378">Hydrolase</keyword>
<keyword evidence="8" id="KW-1185">Reference proteome</keyword>
<dbReference type="GO" id="GO:0046872">
    <property type="term" value="F:metal ion binding"/>
    <property type="evidence" value="ECO:0007669"/>
    <property type="project" value="UniProtKB-KW"/>
</dbReference>
<dbReference type="GO" id="GO:0019239">
    <property type="term" value="F:deaminase activity"/>
    <property type="evidence" value="ECO:0007669"/>
    <property type="project" value="InterPro"/>
</dbReference>
<dbReference type="GO" id="GO:0009168">
    <property type="term" value="P:purine ribonucleoside monophosphate biosynthetic process"/>
    <property type="evidence" value="ECO:0007669"/>
    <property type="project" value="InterPro"/>
</dbReference>
<comment type="cofactor">
    <cofactor evidence="1">
        <name>Zn(2+)</name>
        <dbReference type="ChEBI" id="CHEBI:29105"/>
    </cofactor>
</comment>
<dbReference type="HOGENOM" id="CLU_039228_7_0_5"/>
<evidence type="ECO:0000259" key="6">
    <source>
        <dbReference type="Pfam" id="PF00962"/>
    </source>
</evidence>
<dbReference type="EMBL" id="CP002382">
    <property type="protein sequence ID" value="AEP09274.1"/>
    <property type="molecule type" value="Genomic_DNA"/>
</dbReference>
<comment type="similarity">
    <text evidence="2">Belongs to the metallo-dependent hydrolases superfamily. Adenosine and AMP deaminases family.</text>
</comment>
<dbReference type="InterPro" id="IPR006330">
    <property type="entry name" value="Ado/ade_deaminase"/>
</dbReference>
<dbReference type="GO" id="GO:0016814">
    <property type="term" value="F:hydrolase activity, acting on carbon-nitrogen (but not peptide) bonds, in cyclic amidines"/>
    <property type="evidence" value="ECO:0007669"/>
    <property type="project" value="UniProtKB-ARBA"/>
</dbReference>
<keyword evidence="5" id="KW-0862">Zinc</keyword>
<dbReference type="InterPro" id="IPR032466">
    <property type="entry name" value="Metal_Hydrolase"/>
</dbReference>
<keyword evidence="3" id="KW-0479">Metal-binding</keyword>
<dbReference type="InterPro" id="IPR001365">
    <property type="entry name" value="A_deaminase_dom"/>
</dbReference>
<feature type="domain" description="Adenosine deaminase" evidence="6">
    <location>
        <begin position="8"/>
        <end position="332"/>
    </location>
</feature>
<accession>G2KSJ0</accession>
<evidence type="ECO:0000256" key="3">
    <source>
        <dbReference type="ARBA" id="ARBA00022723"/>
    </source>
</evidence>
<dbReference type="SUPFAM" id="SSF51556">
    <property type="entry name" value="Metallo-dependent hydrolases"/>
    <property type="match status" value="1"/>
</dbReference>
<dbReference type="STRING" id="856793.MICA_942"/>
<dbReference type="KEGG" id="mai:MICA_942"/>
<dbReference type="EC" id="3.5.4.4" evidence="7"/>
<dbReference type="Proteomes" id="UP000009286">
    <property type="component" value="Chromosome"/>
</dbReference>
<dbReference type="eggNOG" id="COG1816">
    <property type="taxonomic scope" value="Bacteria"/>
</dbReference>
<dbReference type="PROSITE" id="PS00485">
    <property type="entry name" value="A_DEAMINASE"/>
    <property type="match status" value="1"/>
</dbReference>
<organism evidence="7 8">
    <name type="scientific">Micavibrio aeruginosavorus (strain ARL-13)</name>
    <dbReference type="NCBI Taxonomy" id="856793"/>
    <lineage>
        <taxon>Bacteria</taxon>
        <taxon>Pseudomonadati</taxon>
        <taxon>Bdellovibrionota</taxon>
        <taxon>Bdellovibrionia</taxon>
        <taxon>Bdellovibrionales</taxon>
        <taxon>Pseudobdellovibrionaceae</taxon>
        <taxon>Micavibrio</taxon>
    </lineage>
</organism>
<dbReference type="Pfam" id="PF00962">
    <property type="entry name" value="A_deaminase"/>
    <property type="match status" value="1"/>
</dbReference>
<dbReference type="Gene3D" id="3.20.20.140">
    <property type="entry name" value="Metal-dependent hydrolases"/>
    <property type="match status" value="1"/>
</dbReference>
<evidence type="ECO:0000256" key="4">
    <source>
        <dbReference type="ARBA" id="ARBA00022801"/>
    </source>
</evidence>
<dbReference type="PANTHER" id="PTHR43114:SF6">
    <property type="entry name" value="ADENINE DEAMINASE"/>
    <property type="match status" value="1"/>
</dbReference>
<dbReference type="InterPro" id="IPR006650">
    <property type="entry name" value="A/AMP_deam_AS"/>
</dbReference>
<sequence>MRDLNAIPKAELHVHIEGTVRPDIARQLAKKNGVTLPDDIFTPDGQGYQWSGFIDLVTRVYQAMAQCVRTRDDFKTITEDYLDRCANEGAVYVEIIACCGQVHLAGISYKDMIDGIADGIDSARAKHGIEARINMTFERHRPGVEAQNDADMILSYKHPYIVGLDIAGGEMAGDIPQFMNDYNRVVQNFGRPLGIRLHAAENVGPQNGWDALALNPSRLGHGVRIVEDATLVDEIVKRGIALEVCPTSNILAGVYPDFSAHPLKKLLDRGVRISLNSDDPGLFGNSIGEEYRVAHDEFGLTRDQLVQITRDAINDSYADAALKTKLLARVDAMVAANFNMRRPGPAPSP</sequence>
<evidence type="ECO:0000256" key="1">
    <source>
        <dbReference type="ARBA" id="ARBA00001947"/>
    </source>
</evidence>
<protein>
    <submittedName>
        <fullName evidence="7">Adenosine deaminase</fullName>
        <ecNumber evidence="7">3.5.4.4</ecNumber>
    </submittedName>
</protein>
<name>G2KSJ0_MICAA</name>
<evidence type="ECO:0000256" key="2">
    <source>
        <dbReference type="ARBA" id="ARBA00006676"/>
    </source>
</evidence>